<evidence type="ECO:0000313" key="2">
    <source>
        <dbReference type="Proteomes" id="UP000006755"/>
    </source>
</evidence>
<sequence>MPTADTLLVKQGRYALPPLADSSPANALFHRYPIIAMRYWVALGWLMNRYRAQFHPDNPHWPHNAIDPISLHYNKLLALSERPEADPQDALCHLGFSFLLGPSLGLRLDLQAEGESLAPMSMASWFFEALQGFARKLDALVQVDNQVELRQDLSLKALDEVLLSLTPLVARAIKSPHPFHDSDWLAVRDPGVKLSRQQLLDRGYRQRLCNQERDPTQRHKLAYYRLKWQAHGGELTFCRLRRKGETVPAEVFNASPVH</sequence>
<name>K2K4G6_9GAMM</name>
<reference evidence="1 2" key="1">
    <citation type="journal article" date="2012" name="J. Bacteriol.">
        <title>Genome Sequence of Gallaecimonas xiamenensis Type Strain 3-C-1.</title>
        <authorList>
            <person name="Lai Q."/>
            <person name="Wang L."/>
            <person name="Wang W."/>
            <person name="Shao Z."/>
        </authorList>
    </citation>
    <scope>NUCLEOTIDE SEQUENCE [LARGE SCALE GENOMIC DNA]</scope>
    <source>
        <strain evidence="1 2">3-C-1</strain>
    </source>
</reference>
<dbReference type="RefSeq" id="WP_008484854.1">
    <property type="nucleotide sequence ID" value="NZ_AMRI01000014.1"/>
</dbReference>
<comment type="caution">
    <text evidence="1">The sequence shown here is derived from an EMBL/GenBank/DDBJ whole genome shotgun (WGS) entry which is preliminary data.</text>
</comment>
<dbReference type="EMBL" id="AMRI01000014">
    <property type="protein sequence ID" value="EKE72350.1"/>
    <property type="molecule type" value="Genomic_DNA"/>
</dbReference>
<dbReference type="OrthoDB" id="7058202at2"/>
<proteinExistence type="predicted"/>
<dbReference type="Proteomes" id="UP000006755">
    <property type="component" value="Unassembled WGS sequence"/>
</dbReference>
<protein>
    <submittedName>
        <fullName evidence="1">Uncharacterized protein</fullName>
    </submittedName>
</protein>
<dbReference type="AlphaFoldDB" id="K2K4G6"/>
<gene>
    <name evidence="1" type="ORF">B3C1_10977</name>
</gene>
<keyword evidence="2" id="KW-1185">Reference proteome</keyword>
<dbReference type="STRING" id="745411.B3C1_10977"/>
<accession>K2K4G6</accession>
<evidence type="ECO:0000313" key="1">
    <source>
        <dbReference type="EMBL" id="EKE72350.1"/>
    </source>
</evidence>
<organism evidence="1 2">
    <name type="scientific">Gallaecimonas xiamenensis 3-C-1</name>
    <dbReference type="NCBI Taxonomy" id="745411"/>
    <lineage>
        <taxon>Bacteria</taxon>
        <taxon>Pseudomonadati</taxon>
        <taxon>Pseudomonadota</taxon>
        <taxon>Gammaproteobacteria</taxon>
        <taxon>Enterobacterales</taxon>
        <taxon>Gallaecimonadaceae</taxon>
        <taxon>Gallaecimonas</taxon>
    </lineage>
</organism>